<dbReference type="PROSITE" id="PS51444">
    <property type="entry name" value="FH2"/>
    <property type="match status" value="1"/>
</dbReference>
<evidence type="ECO:0000259" key="1">
    <source>
        <dbReference type="PROSITE" id="PS51444"/>
    </source>
</evidence>
<accession>A0A0N5BWT2</accession>
<proteinExistence type="predicted"/>
<keyword evidence="2" id="KW-1185">Reference proteome</keyword>
<dbReference type="GO" id="GO:0005884">
    <property type="term" value="C:actin filament"/>
    <property type="evidence" value="ECO:0007669"/>
    <property type="project" value="TreeGrafter"/>
</dbReference>
<reference evidence="3" key="1">
    <citation type="submission" date="2017-02" db="UniProtKB">
        <authorList>
            <consortium name="WormBaseParasite"/>
        </authorList>
    </citation>
    <scope>IDENTIFICATION</scope>
</reference>
<dbReference type="PANTHER" id="PTHR45691">
    <property type="entry name" value="PROTEIN DIAPHANOUS"/>
    <property type="match status" value="1"/>
</dbReference>
<dbReference type="InterPro" id="IPR042201">
    <property type="entry name" value="FH2_Formin_sf"/>
</dbReference>
<organism evidence="2 3">
    <name type="scientific">Strongyloides papillosus</name>
    <name type="common">Intestinal threadworm</name>
    <dbReference type="NCBI Taxonomy" id="174720"/>
    <lineage>
        <taxon>Eukaryota</taxon>
        <taxon>Metazoa</taxon>
        <taxon>Ecdysozoa</taxon>
        <taxon>Nematoda</taxon>
        <taxon>Chromadorea</taxon>
        <taxon>Rhabditida</taxon>
        <taxon>Tylenchina</taxon>
        <taxon>Panagrolaimomorpha</taxon>
        <taxon>Strongyloidoidea</taxon>
        <taxon>Strongyloididae</taxon>
        <taxon>Strongyloides</taxon>
    </lineage>
</organism>
<dbReference type="Gene3D" id="1.20.58.2220">
    <property type="entry name" value="Formin, FH2 domain"/>
    <property type="match status" value="1"/>
</dbReference>
<dbReference type="Proteomes" id="UP000046392">
    <property type="component" value="Unplaced"/>
</dbReference>
<protein>
    <submittedName>
        <fullName evidence="3">FH2 domain-containing protein</fullName>
    </submittedName>
</protein>
<evidence type="ECO:0000313" key="3">
    <source>
        <dbReference type="WBParaSite" id="SPAL_0001027200.1"/>
    </source>
</evidence>
<dbReference type="GO" id="GO:0030041">
    <property type="term" value="P:actin filament polymerization"/>
    <property type="evidence" value="ECO:0007669"/>
    <property type="project" value="TreeGrafter"/>
</dbReference>
<dbReference type="PANTHER" id="PTHR45691:SF6">
    <property type="entry name" value="PROTEIN DIAPHANOUS"/>
    <property type="match status" value="1"/>
</dbReference>
<dbReference type="InterPro" id="IPR051412">
    <property type="entry name" value="Formin_Homology_Diaphanous_sf"/>
</dbReference>
<dbReference type="STRING" id="174720.A0A0N5BWT2"/>
<dbReference type="SUPFAM" id="SSF101447">
    <property type="entry name" value="Formin homology 2 domain (FH2 domain)"/>
    <property type="match status" value="1"/>
</dbReference>
<dbReference type="Pfam" id="PF02181">
    <property type="entry name" value="FH2"/>
    <property type="match status" value="1"/>
</dbReference>
<name>A0A0N5BWT2_STREA</name>
<feature type="domain" description="FH2" evidence="1">
    <location>
        <begin position="327"/>
        <end position="726"/>
    </location>
</feature>
<sequence length="749" mass="85726">MLKCVLELADKDLKPQIKAESLSIINGILGNVSSVLQRQIMRKILFSMGLENILPSLSIYKCTRLNEELKIFENGQRYEESIQLSKSGKHPLNIFSEAYMKLSMNKECITIFMEIIEKIASSSEVTKNDILKLYFTLNKEFKKEELSKENLMTDLLNNNTVCDKWAFDNESTAKSPKILGQNSYTFNDFNYEVSISSDLPNTEKENLGRKTIDVEVQTEGFQELSSNLLTVVDENKKLKIVMNKTKPPKAPPLPNFQKNISLTKEIPSLSVPKEKVVVNLESKKLLPPPPPPPLLLKCNGKNFQSTSKCTIKSSDLLNVENKLPLNVPPKYNKVKSTNVVSWTPIKINNLESGKTIWNQFVEPEFSESERNKLELVFEKPQKIPRRLTVAAFGKKPKDCLSPNKNNNRLLSKGLSEKRVLNLGIVLSRFKLKGVNLVEALDSERCSTFDIDLLSNLLLQYPTEEEKKYFQNIDETNTLNSIEAFIWAVSRKPHLKIKLELMVFEANFRVDSKNYIQKAEQCLDVCKKVYQNSDIQKFFYKCLQIGNFLNQGNYNGNAYGFTLTSFINILTFKGTVTNKSSSIRIVDLLVESKAFNTEEIKNFCDELEKVKSFDLNDFEIMSNKINQQLNAIKSKVESTESFMTTEEITFVFTNNINICSKLKQLVSDIKSLESDLQKYYCAEKMKIEEIISILLQAFNLLKKANLDYESNKIHSENHHKTQQSLGKSLSKLKEKIVKCDNRKNFVDLTT</sequence>
<dbReference type="SMART" id="SM00498">
    <property type="entry name" value="FH2"/>
    <property type="match status" value="1"/>
</dbReference>
<evidence type="ECO:0000313" key="2">
    <source>
        <dbReference type="Proteomes" id="UP000046392"/>
    </source>
</evidence>
<dbReference type="InterPro" id="IPR015425">
    <property type="entry name" value="FH2_Formin"/>
</dbReference>
<dbReference type="AlphaFoldDB" id="A0A0N5BWT2"/>
<dbReference type="WBParaSite" id="SPAL_0001027200.1">
    <property type="protein sequence ID" value="SPAL_0001027200.1"/>
    <property type="gene ID" value="SPAL_0001027200"/>
</dbReference>